<dbReference type="EMBL" id="JAIXMP010000004">
    <property type="protein sequence ID" value="KAI9274437.1"/>
    <property type="molecule type" value="Genomic_DNA"/>
</dbReference>
<evidence type="ECO:0000256" key="3">
    <source>
        <dbReference type="ARBA" id="ARBA00019082"/>
    </source>
</evidence>
<name>A0AAD5K8I1_9FUNG</name>
<keyword evidence="5" id="KW-0808">Transferase</keyword>
<evidence type="ECO:0000256" key="13">
    <source>
        <dbReference type="SAM" id="Coils"/>
    </source>
</evidence>
<keyword evidence="6 15" id="KW-0812">Transmembrane</keyword>
<evidence type="ECO:0000256" key="7">
    <source>
        <dbReference type="ARBA" id="ARBA00022989"/>
    </source>
</evidence>
<dbReference type="AlphaFoldDB" id="A0AAD5K8I1"/>
<evidence type="ECO:0000256" key="8">
    <source>
        <dbReference type="ARBA" id="ARBA00023098"/>
    </source>
</evidence>
<dbReference type="Pfam" id="PF10998">
    <property type="entry name" value="DUF2838"/>
    <property type="match status" value="1"/>
</dbReference>
<feature type="transmembrane region" description="Helical" evidence="15">
    <location>
        <begin position="159"/>
        <end position="176"/>
    </location>
</feature>
<evidence type="ECO:0000313" key="16">
    <source>
        <dbReference type="EMBL" id="KAI9274437.1"/>
    </source>
</evidence>
<keyword evidence="8" id="KW-0443">Lipid metabolism</keyword>
<dbReference type="PANTHER" id="PTHR31201">
    <property type="entry name" value="OS01G0585100 PROTEIN"/>
    <property type="match status" value="1"/>
</dbReference>
<keyword evidence="12" id="KW-0012">Acyltransferase</keyword>
<feature type="transmembrane region" description="Helical" evidence="15">
    <location>
        <begin position="357"/>
        <end position="377"/>
    </location>
</feature>
<feature type="region of interest" description="Disordered" evidence="14">
    <location>
        <begin position="1"/>
        <end position="20"/>
    </location>
</feature>
<evidence type="ECO:0000256" key="4">
    <source>
        <dbReference type="ARBA" id="ARBA00022516"/>
    </source>
</evidence>
<protein>
    <recommendedName>
        <fullName evidence="3">Glycerophosphocholine acyltransferase 1</fullName>
    </recommendedName>
</protein>
<evidence type="ECO:0000256" key="5">
    <source>
        <dbReference type="ARBA" id="ARBA00022679"/>
    </source>
</evidence>
<feature type="transmembrane region" description="Helical" evidence="15">
    <location>
        <begin position="240"/>
        <end position="259"/>
    </location>
</feature>
<gene>
    <name evidence="16" type="ORF">BDA99DRAFT_497482</name>
</gene>
<comment type="subcellular location">
    <subcellularLocation>
        <location evidence="1">Membrane</location>
        <topology evidence="1">Multi-pass membrane protein</topology>
    </subcellularLocation>
</comment>
<feature type="transmembrane region" description="Helical" evidence="15">
    <location>
        <begin position="383"/>
        <end position="405"/>
    </location>
</feature>
<keyword evidence="11" id="KW-1208">Phospholipid metabolism</keyword>
<evidence type="ECO:0000313" key="17">
    <source>
        <dbReference type="Proteomes" id="UP001209540"/>
    </source>
</evidence>
<accession>A0AAD5K8I1</accession>
<organism evidence="16 17">
    <name type="scientific">Phascolomyces articulosus</name>
    <dbReference type="NCBI Taxonomy" id="60185"/>
    <lineage>
        <taxon>Eukaryota</taxon>
        <taxon>Fungi</taxon>
        <taxon>Fungi incertae sedis</taxon>
        <taxon>Mucoromycota</taxon>
        <taxon>Mucoromycotina</taxon>
        <taxon>Mucoromycetes</taxon>
        <taxon>Mucorales</taxon>
        <taxon>Lichtheimiaceae</taxon>
        <taxon>Phascolomyces</taxon>
    </lineage>
</organism>
<evidence type="ECO:0000256" key="2">
    <source>
        <dbReference type="ARBA" id="ARBA00006675"/>
    </source>
</evidence>
<dbReference type="Proteomes" id="UP001209540">
    <property type="component" value="Unassembled WGS sequence"/>
</dbReference>
<feature type="compositionally biased region" description="Polar residues" evidence="14">
    <location>
        <begin position="10"/>
        <end position="20"/>
    </location>
</feature>
<feature type="coiled-coil region" evidence="13">
    <location>
        <begin position="56"/>
        <end position="109"/>
    </location>
</feature>
<feature type="transmembrane region" description="Helical" evidence="15">
    <location>
        <begin position="183"/>
        <end position="203"/>
    </location>
</feature>
<evidence type="ECO:0000256" key="11">
    <source>
        <dbReference type="ARBA" id="ARBA00023264"/>
    </source>
</evidence>
<reference evidence="16" key="2">
    <citation type="submission" date="2023-02" db="EMBL/GenBank/DDBJ databases">
        <authorList>
            <consortium name="DOE Joint Genome Institute"/>
            <person name="Mondo S.J."/>
            <person name="Chang Y."/>
            <person name="Wang Y."/>
            <person name="Ahrendt S."/>
            <person name="Andreopoulos W."/>
            <person name="Barry K."/>
            <person name="Beard J."/>
            <person name="Benny G.L."/>
            <person name="Blankenship S."/>
            <person name="Bonito G."/>
            <person name="Cuomo C."/>
            <person name="Desiro A."/>
            <person name="Gervers K.A."/>
            <person name="Hundley H."/>
            <person name="Kuo A."/>
            <person name="LaButti K."/>
            <person name="Lang B.F."/>
            <person name="Lipzen A."/>
            <person name="O'Donnell K."/>
            <person name="Pangilinan J."/>
            <person name="Reynolds N."/>
            <person name="Sandor L."/>
            <person name="Smith M.W."/>
            <person name="Tsang A."/>
            <person name="Grigoriev I.V."/>
            <person name="Stajich J.E."/>
            <person name="Spatafora J.W."/>
        </authorList>
    </citation>
    <scope>NUCLEOTIDE SEQUENCE</scope>
    <source>
        <strain evidence="16">RSA 2281</strain>
    </source>
</reference>
<evidence type="ECO:0000256" key="14">
    <source>
        <dbReference type="SAM" id="MobiDB-lite"/>
    </source>
</evidence>
<reference evidence="16" key="1">
    <citation type="journal article" date="2022" name="IScience">
        <title>Evolution of zygomycete secretomes and the origins of terrestrial fungal ecologies.</title>
        <authorList>
            <person name="Chang Y."/>
            <person name="Wang Y."/>
            <person name="Mondo S."/>
            <person name="Ahrendt S."/>
            <person name="Andreopoulos W."/>
            <person name="Barry K."/>
            <person name="Beard J."/>
            <person name="Benny G.L."/>
            <person name="Blankenship S."/>
            <person name="Bonito G."/>
            <person name="Cuomo C."/>
            <person name="Desiro A."/>
            <person name="Gervers K.A."/>
            <person name="Hundley H."/>
            <person name="Kuo A."/>
            <person name="LaButti K."/>
            <person name="Lang B.F."/>
            <person name="Lipzen A."/>
            <person name="O'Donnell K."/>
            <person name="Pangilinan J."/>
            <person name="Reynolds N."/>
            <person name="Sandor L."/>
            <person name="Smith M.E."/>
            <person name="Tsang A."/>
            <person name="Grigoriev I.V."/>
            <person name="Stajich J.E."/>
            <person name="Spatafora J.W."/>
        </authorList>
    </citation>
    <scope>NUCLEOTIDE SEQUENCE</scope>
    <source>
        <strain evidence="16">RSA 2281</strain>
    </source>
</reference>
<dbReference type="PANTHER" id="PTHR31201:SF1">
    <property type="entry name" value="GLYCEROPHOSPHOCHOLINE ACYLTRANSFERASE 1"/>
    <property type="match status" value="1"/>
</dbReference>
<comment type="similarity">
    <text evidence="2">Belongs to the GPC1 family.</text>
</comment>
<keyword evidence="9 15" id="KW-0472">Membrane</keyword>
<keyword evidence="17" id="KW-1185">Reference proteome</keyword>
<evidence type="ECO:0000256" key="1">
    <source>
        <dbReference type="ARBA" id="ARBA00004141"/>
    </source>
</evidence>
<keyword evidence="7 15" id="KW-1133">Transmembrane helix</keyword>
<keyword evidence="13" id="KW-0175">Coiled coil</keyword>
<feature type="transmembrane region" description="Helical" evidence="15">
    <location>
        <begin position="295"/>
        <end position="315"/>
    </location>
</feature>
<proteinExistence type="inferred from homology"/>
<dbReference type="GO" id="GO:0006656">
    <property type="term" value="P:phosphatidylcholine biosynthetic process"/>
    <property type="evidence" value="ECO:0007669"/>
    <property type="project" value="TreeGrafter"/>
</dbReference>
<evidence type="ECO:0000256" key="6">
    <source>
        <dbReference type="ARBA" id="ARBA00022692"/>
    </source>
</evidence>
<feature type="transmembrane region" description="Helical" evidence="15">
    <location>
        <begin position="209"/>
        <end position="228"/>
    </location>
</feature>
<dbReference type="GO" id="GO:0016746">
    <property type="term" value="F:acyltransferase activity"/>
    <property type="evidence" value="ECO:0007669"/>
    <property type="project" value="UniProtKB-KW"/>
</dbReference>
<keyword evidence="10" id="KW-0594">Phospholipid biosynthesis</keyword>
<keyword evidence="4" id="KW-0444">Lipid biosynthesis</keyword>
<sequence>METMDPIPSNEDNVSLNGSPTSSVVDDDFLEFEHDLDMIDGWTTADFVSENDFDMIDMLSAALEQVTHQLNEKQREFRARSSEWTNKTKDKLRMQTTRLEERRTKIQNRLKKQYDSINERMNRDAKTVRLRDKISFVVGVGNACVSPALAARLPTWIPLYYTIQSVYLLSLRYLIYKVRKWHYFIFDLCYFVNAMTLLFLWCFPSSKALFIATYCLTNGPVAWAIITWRNSLVFHSLDKVTSVFIHIFPALVTYTIRWLPILDCCNNTSPSGETYRDLHFPALKDATDISFRETLIFSTVAYLIWQALYFVFIIVRRREKVESGLRMTSYSWLLDDSHGRRGLIQKASFVFGAKYKIYMFMFLQLLYNILTTIPTYFLYKSFWLHTLFLMAMFTASIFNGASFYIEVFSRRYVLEVEKLVEQTNGHPTTASSSSSDKPKTT</sequence>
<dbReference type="InterPro" id="IPR021261">
    <property type="entry name" value="GPCAT"/>
</dbReference>
<evidence type="ECO:0000256" key="12">
    <source>
        <dbReference type="ARBA" id="ARBA00023315"/>
    </source>
</evidence>
<evidence type="ECO:0000256" key="15">
    <source>
        <dbReference type="SAM" id="Phobius"/>
    </source>
</evidence>
<dbReference type="GO" id="GO:0016020">
    <property type="term" value="C:membrane"/>
    <property type="evidence" value="ECO:0007669"/>
    <property type="project" value="UniProtKB-SubCell"/>
</dbReference>
<comment type="caution">
    <text evidence="16">The sequence shown here is derived from an EMBL/GenBank/DDBJ whole genome shotgun (WGS) entry which is preliminary data.</text>
</comment>
<evidence type="ECO:0000256" key="10">
    <source>
        <dbReference type="ARBA" id="ARBA00023209"/>
    </source>
</evidence>
<evidence type="ECO:0000256" key="9">
    <source>
        <dbReference type="ARBA" id="ARBA00023136"/>
    </source>
</evidence>